<dbReference type="Proteomes" id="UP001300672">
    <property type="component" value="Chromosome"/>
</dbReference>
<reference evidence="1" key="2">
    <citation type="submission" date="2023-04" db="EMBL/GenBank/DDBJ databases">
        <authorList>
            <person name="Beletskiy A.V."/>
            <person name="Mardanov A.V."/>
            <person name="Ravin N.V."/>
        </authorList>
    </citation>
    <scope>NUCLEOTIDE SEQUENCE</scope>
    <source>
        <strain evidence="1">GKL-01</strain>
    </source>
</reference>
<evidence type="ECO:0000313" key="1">
    <source>
        <dbReference type="EMBL" id="WGZ89940.1"/>
    </source>
</evidence>
<sequence>MVIPNIFQGNVLIGTVRIPDASDICKPTGRGFIIALSPFTGGRLDRIFFDVNGDGKFDDNDNTMYNGESTIISGIGFDSSPNAPIFIGNVMQVVKDDGVILSILTQGRAPDMARTSWHEIINQQ</sequence>
<protein>
    <submittedName>
        <fullName evidence="1">Uncharacterized protein</fullName>
    </submittedName>
</protein>
<gene>
    <name evidence="1" type="ORF">QJT80_10550</name>
</gene>
<accession>A0AA95KGW3</accession>
<dbReference type="EMBL" id="CP124755">
    <property type="protein sequence ID" value="WGZ89940.1"/>
    <property type="molecule type" value="Genomic_DNA"/>
</dbReference>
<dbReference type="AlphaFoldDB" id="A0AA95KGW3"/>
<dbReference type="KEGG" id="tdu:QJT80_10550"/>
<organism evidence="1">
    <name type="scientific">Candidatus Thiocaldithrix dubininis</name>
    <dbReference type="NCBI Taxonomy" id="3080823"/>
    <lineage>
        <taxon>Bacteria</taxon>
        <taxon>Pseudomonadati</taxon>
        <taxon>Pseudomonadota</taxon>
        <taxon>Gammaproteobacteria</taxon>
        <taxon>Thiotrichales</taxon>
        <taxon>Thiotrichaceae</taxon>
        <taxon>Candidatus Thiocaldithrix</taxon>
    </lineage>
</organism>
<reference evidence="1" key="1">
    <citation type="journal article" date="2023" name="Int. J. Mol. Sci.">
        <title>Metagenomics Revealed a New Genus 'Candidatus Thiocaldithrix dubininis' gen. nov., sp. nov. and a New Species 'Candidatus Thiothrix putei' sp. nov. in the Family Thiotrichaceae, Some Members of Which Have Traits of Both Na+- and H+-Motive Energetics.</title>
        <authorList>
            <person name="Ravin N.V."/>
            <person name="Muntyan M.S."/>
            <person name="Smolyakov D.D."/>
            <person name="Rudenko T.S."/>
            <person name="Beletsky A.V."/>
            <person name="Mardanov A.V."/>
            <person name="Grabovich M.Y."/>
        </authorList>
    </citation>
    <scope>NUCLEOTIDE SEQUENCE</scope>
    <source>
        <strain evidence="1">GKL-01</strain>
    </source>
</reference>
<name>A0AA95KGW3_9GAMM</name>
<proteinExistence type="predicted"/>